<proteinExistence type="predicted"/>
<gene>
    <name evidence="2" type="ORF">GRX03_13620</name>
</gene>
<dbReference type="Gene3D" id="3.90.1200.10">
    <property type="match status" value="1"/>
</dbReference>
<keyword evidence="3" id="KW-1185">Reference proteome</keyword>
<sequence>MSSPERDIEAVLDESGPDYDSFSYERPTAGHQGEVFMVSLKVGGETYEVVVKFQAGDPDFALEPFLHEYVADRTDVPVPRILVFKRDPELDVEPYFVTERIRGENLAASMGELDRPTRERVIAHTGRTLGDMHANIGFEGFGRLALDEDDQRLIVDEFSWDWQAFFTDLVESYIDRLADTPFADLQDQAREYIDSAIDCIESTGPPRLVHDDFRPANLLFDPTETAPITAVLDWQLALAADPEYHIARTEFLFIDPAFQDAAARNRLRKQLYDGYREHLDFDPAKGFEQRRAVYYFATLLWRMLGFEAAFDDARELAQGRAEVRFRQQFDQLATRLP</sequence>
<dbReference type="SUPFAM" id="SSF56112">
    <property type="entry name" value="Protein kinase-like (PK-like)"/>
    <property type="match status" value="1"/>
</dbReference>
<dbReference type="AlphaFoldDB" id="A0A6B0TCK5"/>
<organism evidence="2 3">
    <name type="scientific">Halovenus carboxidivorans</name>
    <dbReference type="NCBI Taxonomy" id="2692199"/>
    <lineage>
        <taxon>Archaea</taxon>
        <taxon>Methanobacteriati</taxon>
        <taxon>Methanobacteriota</taxon>
        <taxon>Stenosarchaea group</taxon>
        <taxon>Halobacteria</taxon>
        <taxon>Halobacteriales</taxon>
        <taxon>Haloarculaceae</taxon>
        <taxon>Halovenus</taxon>
    </lineage>
</organism>
<evidence type="ECO:0000259" key="1">
    <source>
        <dbReference type="Pfam" id="PF01636"/>
    </source>
</evidence>
<reference evidence="2 3" key="1">
    <citation type="submission" date="2019-12" db="EMBL/GenBank/DDBJ databases">
        <title>Isolation and characterization of three novel carbon monoxide-oxidizing members of Halobacteria from salione crusts and soils.</title>
        <authorList>
            <person name="Myers M.R."/>
            <person name="King G.M."/>
        </authorList>
    </citation>
    <scope>NUCLEOTIDE SEQUENCE [LARGE SCALE GENOMIC DNA]</scope>
    <source>
        <strain evidence="2 3">WSH3</strain>
    </source>
</reference>
<dbReference type="InterPro" id="IPR051678">
    <property type="entry name" value="AGP_Transferase"/>
</dbReference>
<comment type="caution">
    <text evidence="2">The sequence shown here is derived from an EMBL/GenBank/DDBJ whole genome shotgun (WGS) entry which is preliminary data.</text>
</comment>
<dbReference type="PANTHER" id="PTHR21310">
    <property type="entry name" value="AMINOGLYCOSIDE PHOSPHOTRANSFERASE-RELATED-RELATED"/>
    <property type="match status" value="1"/>
</dbReference>
<evidence type="ECO:0000313" key="2">
    <source>
        <dbReference type="EMBL" id="MXR52640.1"/>
    </source>
</evidence>
<dbReference type="InterPro" id="IPR011009">
    <property type="entry name" value="Kinase-like_dom_sf"/>
</dbReference>
<name>A0A6B0TCK5_9EURY</name>
<protein>
    <submittedName>
        <fullName evidence="2">Phosphotransferase</fullName>
    </submittedName>
</protein>
<accession>A0A6B0TCK5</accession>
<dbReference type="EMBL" id="WUUT01000005">
    <property type="protein sequence ID" value="MXR52640.1"/>
    <property type="molecule type" value="Genomic_DNA"/>
</dbReference>
<dbReference type="GO" id="GO:0016740">
    <property type="term" value="F:transferase activity"/>
    <property type="evidence" value="ECO:0007669"/>
    <property type="project" value="UniProtKB-KW"/>
</dbReference>
<dbReference type="Proteomes" id="UP000466535">
    <property type="component" value="Unassembled WGS sequence"/>
</dbReference>
<evidence type="ECO:0000313" key="3">
    <source>
        <dbReference type="Proteomes" id="UP000466535"/>
    </source>
</evidence>
<dbReference type="Pfam" id="PF01636">
    <property type="entry name" value="APH"/>
    <property type="match status" value="1"/>
</dbReference>
<dbReference type="RefSeq" id="WP_368278457.1">
    <property type="nucleotide sequence ID" value="NZ_WUUT01000005.1"/>
</dbReference>
<dbReference type="InterPro" id="IPR002575">
    <property type="entry name" value="Aminoglycoside_PTrfase"/>
</dbReference>
<keyword evidence="2" id="KW-0808">Transferase</keyword>
<feature type="domain" description="Aminoglycoside phosphotransferase" evidence="1">
    <location>
        <begin position="48"/>
        <end position="277"/>
    </location>
</feature>